<dbReference type="InterPro" id="IPR028995">
    <property type="entry name" value="Glyco_hydro_57/38_cen_sf"/>
</dbReference>
<dbReference type="CDD" id="cd10789">
    <property type="entry name" value="GH38N_AMII_ER_cytosolic"/>
    <property type="match status" value="1"/>
</dbReference>
<dbReference type="Pfam" id="PF17677">
    <property type="entry name" value="Glyco_hydro38C2"/>
    <property type="match status" value="1"/>
</dbReference>
<dbReference type="GO" id="GO:0030246">
    <property type="term" value="F:carbohydrate binding"/>
    <property type="evidence" value="ECO:0007669"/>
    <property type="project" value="InterPro"/>
</dbReference>
<dbReference type="GO" id="GO:0009313">
    <property type="term" value="P:oligosaccharide catabolic process"/>
    <property type="evidence" value="ECO:0007669"/>
    <property type="project" value="TreeGrafter"/>
</dbReference>
<dbReference type="AlphaFoldDB" id="A0A1E3A9S7"/>
<dbReference type="EC" id="3.2.1.170" evidence="6"/>
<feature type="domain" description="Glycoside hydrolase family 38 central" evidence="5">
    <location>
        <begin position="268"/>
        <end position="343"/>
    </location>
</feature>
<dbReference type="SUPFAM" id="SSF74650">
    <property type="entry name" value="Galactose mutarotase-like"/>
    <property type="match status" value="1"/>
</dbReference>
<evidence type="ECO:0000313" key="7">
    <source>
        <dbReference type="Proteomes" id="UP000094067"/>
    </source>
</evidence>
<dbReference type="SUPFAM" id="SSF88713">
    <property type="entry name" value="Glycoside hydrolase/deacetylase"/>
    <property type="match status" value="1"/>
</dbReference>
<dbReference type="Proteomes" id="UP000094067">
    <property type="component" value="Unassembled WGS sequence"/>
</dbReference>
<dbReference type="Gene3D" id="2.70.98.30">
    <property type="entry name" value="Golgi alpha-mannosidase II, domain 4"/>
    <property type="match status" value="1"/>
</dbReference>
<dbReference type="PANTHER" id="PTHR46017">
    <property type="entry name" value="ALPHA-MANNOSIDASE 2C1"/>
    <property type="match status" value="1"/>
</dbReference>
<evidence type="ECO:0000259" key="5">
    <source>
        <dbReference type="SMART" id="SM00872"/>
    </source>
</evidence>
<dbReference type="SMART" id="SM00872">
    <property type="entry name" value="Alpha-mann_mid"/>
    <property type="match status" value="1"/>
</dbReference>
<dbReference type="Pfam" id="PF07748">
    <property type="entry name" value="Glyco_hydro_38C"/>
    <property type="match status" value="1"/>
</dbReference>
<evidence type="ECO:0000256" key="4">
    <source>
        <dbReference type="ARBA" id="ARBA00023295"/>
    </source>
</evidence>
<reference evidence="6 7" key="1">
    <citation type="submission" date="2016-07" db="EMBL/GenBank/DDBJ databases">
        <title>Characterization of isolates of Eisenbergiella tayi derived from blood cultures, using whole genome sequencing.</title>
        <authorList>
            <person name="Burdz T."/>
            <person name="Wiebe D."/>
            <person name="Huynh C."/>
            <person name="Bernard K."/>
        </authorList>
    </citation>
    <scope>NUCLEOTIDE SEQUENCE [LARGE SCALE GENOMIC DNA]</scope>
    <source>
        <strain evidence="6 7">NML 110608</strain>
    </source>
</reference>
<dbReference type="Gene3D" id="3.20.110.10">
    <property type="entry name" value="Glycoside hydrolase 38, N terminal domain"/>
    <property type="match status" value="1"/>
</dbReference>
<gene>
    <name evidence="6" type="primary">mngB_2</name>
    <name evidence="6" type="ORF">BEI61_01044</name>
</gene>
<comment type="caution">
    <text evidence="6">The sequence shown here is derived from an EMBL/GenBank/DDBJ whole genome shotgun (WGS) entry which is preliminary data.</text>
</comment>
<evidence type="ECO:0000256" key="1">
    <source>
        <dbReference type="ARBA" id="ARBA00009792"/>
    </source>
</evidence>
<dbReference type="GO" id="GO:0046872">
    <property type="term" value="F:metal ion binding"/>
    <property type="evidence" value="ECO:0007669"/>
    <property type="project" value="UniProtKB-KW"/>
</dbReference>
<dbReference type="InterPro" id="IPR011330">
    <property type="entry name" value="Glyco_hydro/deAcase_b/a-brl"/>
</dbReference>
<keyword evidence="3 6" id="KW-0378">Hydrolase</keyword>
<organism evidence="6 7">
    <name type="scientific">Eisenbergiella tayi</name>
    <dbReference type="NCBI Taxonomy" id="1432052"/>
    <lineage>
        <taxon>Bacteria</taxon>
        <taxon>Bacillati</taxon>
        <taxon>Bacillota</taxon>
        <taxon>Clostridia</taxon>
        <taxon>Lachnospirales</taxon>
        <taxon>Lachnospiraceae</taxon>
        <taxon>Eisenbergiella</taxon>
    </lineage>
</organism>
<dbReference type="SUPFAM" id="SSF88688">
    <property type="entry name" value="Families 57/38 glycoside transferase middle domain"/>
    <property type="match status" value="1"/>
</dbReference>
<proteinExistence type="inferred from homology"/>
<dbReference type="InterPro" id="IPR015341">
    <property type="entry name" value="Glyco_hydro_38_cen"/>
</dbReference>
<sequence>MKKIHLICNAHLDPVWLWRWEEGCTEALSTFRTAERFTDEFPGFTFNHNEAILYQWVKENEPDLYERIKEKVKEGSWKIMGGWYLQPDCNMPSGESIIRNIAEGRRFFMEEFGKRPTTAINFDSFGHSRGLVQILNQAGFDFYVVCRPAKDNFDFTSQNYRWKGFNGSEVIVHRSDENYNSVHGHAAEELEKFLNETREEEVSLFLWGVGDHGGGASAQDLKDLERMLQERREEYCMIHSDVESFFQELRESGEELPLVERGLNPVAEGCYTSQIRVKQKHRLLENEIYSGEKMFSAASLLYGKEYPAQAVHEAVKDLLFAEFHDALPGSGTQLVEEDTLRLLDHGLEIMSREKMKAGIALTAGEKAIEDGTSCVFIYNPHPYEITGQFAFEAGLPKQNWEDVFYYPECSCNGEPVKTQGEMESSHFCIDWRKKVVIEATLKPACMNRIDIRFRAIPKRPVFQPISGKKEYVFDNGAMRAVINTATGLMDSYQVDGTEYIKPGSFRLTTYDDTYNSWGLRTPESCGERNLTLLTPHEGSAFSGLADKVVPSVKVIEDGPVRTVVEALFGWHESKAYQRYIFPKEGTAFEIETGVYWNEKDTFLKLNIQAAYESGEYLGQVMFGRETLRQENREVVAQKWNAFVNENKALTIINCGTHGSSINAGKIGLTLLRSAGYSAADGNFERTLREERHTVRMEQGERIFRFRIEAGKPGKLMDGLDRKAQIFNEAPYAFAFNPSGKGEKRGELITIDNPAVILSAFKKAASKDGYIIRVYESAGKRAKADLKLSAWKTVYTLEFNPFEIKTLFLDGKTGVVSEADLLD</sequence>
<evidence type="ECO:0000256" key="3">
    <source>
        <dbReference type="ARBA" id="ARBA00022801"/>
    </source>
</evidence>
<dbReference type="PANTHER" id="PTHR46017:SF1">
    <property type="entry name" value="ALPHA-MANNOSIDASE 2C1"/>
    <property type="match status" value="1"/>
</dbReference>
<evidence type="ECO:0000313" key="6">
    <source>
        <dbReference type="EMBL" id="ODM05161.1"/>
    </source>
</evidence>
<dbReference type="Pfam" id="PF01074">
    <property type="entry name" value="Glyco_hydro_38N"/>
    <property type="match status" value="1"/>
</dbReference>
<dbReference type="GO" id="GO:0102546">
    <property type="term" value="F:mannosylglycerate hydrolase activity"/>
    <property type="evidence" value="ECO:0007669"/>
    <property type="project" value="UniProtKB-EC"/>
</dbReference>
<accession>A0A1E3A9S7</accession>
<name>A0A1E3A9S7_9FIRM</name>
<dbReference type="EMBL" id="MCGH01000002">
    <property type="protein sequence ID" value="ODM05161.1"/>
    <property type="molecule type" value="Genomic_DNA"/>
</dbReference>
<dbReference type="InterPro" id="IPR037094">
    <property type="entry name" value="Glyco_hydro_38_cen_sf"/>
</dbReference>
<protein>
    <submittedName>
        <fullName evidence="6">Mannosylglycerate hydrolase</fullName>
        <ecNumber evidence="6">3.2.1.170</ecNumber>
    </submittedName>
</protein>
<dbReference type="RefSeq" id="WP_069153324.1">
    <property type="nucleotide sequence ID" value="NZ_MCGH01000002.1"/>
</dbReference>
<keyword evidence="2" id="KW-0479">Metal-binding</keyword>
<comment type="similarity">
    <text evidence="1">Belongs to the glycosyl hydrolase 38 family.</text>
</comment>
<dbReference type="InterPro" id="IPR011682">
    <property type="entry name" value="Glyco_hydro_38_C"/>
</dbReference>
<dbReference type="InterPro" id="IPR011013">
    <property type="entry name" value="Gal_mutarotase_sf_dom"/>
</dbReference>
<dbReference type="InterPro" id="IPR000602">
    <property type="entry name" value="Glyco_hydro_38_N"/>
</dbReference>
<evidence type="ECO:0000256" key="2">
    <source>
        <dbReference type="ARBA" id="ARBA00022723"/>
    </source>
</evidence>
<dbReference type="GO" id="GO:0006013">
    <property type="term" value="P:mannose metabolic process"/>
    <property type="evidence" value="ECO:0007669"/>
    <property type="project" value="InterPro"/>
</dbReference>
<dbReference type="Gene3D" id="1.20.1270.50">
    <property type="entry name" value="Glycoside hydrolase family 38, central domain"/>
    <property type="match status" value="1"/>
</dbReference>
<dbReference type="GO" id="GO:0004559">
    <property type="term" value="F:alpha-mannosidase activity"/>
    <property type="evidence" value="ECO:0007669"/>
    <property type="project" value="InterPro"/>
</dbReference>
<dbReference type="Pfam" id="PF09261">
    <property type="entry name" value="Alpha-mann_mid"/>
    <property type="match status" value="1"/>
</dbReference>
<dbReference type="InterPro" id="IPR041147">
    <property type="entry name" value="GH38_C"/>
</dbReference>
<dbReference type="InterPro" id="IPR027291">
    <property type="entry name" value="Glyco_hydro_38_N_sf"/>
</dbReference>
<keyword evidence="4 6" id="KW-0326">Glycosidase</keyword>